<evidence type="ECO:0000259" key="3">
    <source>
        <dbReference type="Pfam" id="PF00561"/>
    </source>
</evidence>
<evidence type="ECO:0000256" key="1">
    <source>
        <dbReference type="ARBA" id="ARBA00010088"/>
    </source>
</evidence>
<keyword evidence="4" id="KW-0645">Protease</keyword>
<evidence type="ECO:0000313" key="4">
    <source>
        <dbReference type="EMBL" id="MPM50659.1"/>
    </source>
</evidence>
<dbReference type="EMBL" id="VSSQ01013064">
    <property type="protein sequence ID" value="MPM50659.1"/>
    <property type="molecule type" value="Genomic_DNA"/>
</dbReference>
<comment type="similarity">
    <text evidence="1">Belongs to the peptidase S33 family.</text>
</comment>
<dbReference type="PANTHER" id="PTHR43798:SF31">
    <property type="entry name" value="AB HYDROLASE SUPERFAMILY PROTEIN YCLE"/>
    <property type="match status" value="1"/>
</dbReference>
<keyword evidence="2 4" id="KW-0378">Hydrolase</keyword>
<dbReference type="SUPFAM" id="SSF53474">
    <property type="entry name" value="alpha/beta-Hydrolases"/>
    <property type="match status" value="1"/>
</dbReference>
<dbReference type="EC" id="3.4.11.5" evidence="4"/>
<organism evidence="4">
    <name type="scientific">bioreactor metagenome</name>
    <dbReference type="NCBI Taxonomy" id="1076179"/>
    <lineage>
        <taxon>unclassified sequences</taxon>
        <taxon>metagenomes</taxon>
        <taxon>ecological metagenomes</taxon>
    </lineage>
</organism>
<dbReference type="InterPro" id="IPR029058">
    <property type="entry name" value="AB_hydrolase_fold"/>
</dbReference>
<dbReference type="GO" id="GO:0004177">
    <property type="term" value="F:aminopeptidase activity"/>
    <property type="evidence" value="ECO:0007669"/>
    <property type="project" value="UniProtKB-KW"/>
</dbReference>
<dbReference type="GO" id="GO:0006508">
    <property type="term" value="P:proteolysis"/>
    <property type="evidence" value="ECO:0007669"/>
    <property type="project" value="InterPro"/>
</dbReference>
<name>A0A645ABV7_9ZZZZ</name>
<dbReference type="InterPro" id="IPR050266">
    <property type="entry name" value="AB_hydrolase_sf"/>
</dbReference>
<dbReference type="PANTHER" id="PTHR43798">
    <property type="entry name" value="MONOACYLGLYCEROL LIPASE"/>
    <property type="match status" value="1"/>
</dbReference>
<keyword evidence="4" id="KW-0031">Aminopeptidase</keyword>
<gene>
    <name evidence="4" type="primary">pip_4</name>
    <name evidence="4" type="ORF">SDC9_97401</name>
</gene>
<reference evidence="4" key="1">
    <citation type="submission" date="2019-08" db="EMBL/GenBank/DDBJ databases">
        <authorList>
            <person name="Kucharzyk K."/>
            <person name="Murdoch R.W."/>
            <person name="Higgins S."/>
            <person name="Loffler F."/>
        </authorList>
    </citation>
    <scope>NUCLEOTIDE SEQUENCE</scope>
</reference>
<comment type="caution">
    <text evidence="4">The sequence shown here is derived from an EMBL/GenBank/DDBJ whole genome shotgun (WGS) entry which is preliminary data.</text>
</comment>
<proteinExistence type="inferred from homology"/>
<dbReference type="GO" id="GO:0016020">
    <property type="term" value="C:membrane"/>
    <property type="evidence" value="ECO:0007669"/>
    <property type="project" value="TreeGrafter"/>
</dbReference>
<dbReference type="Gene3D" id="3.40.50.1820">
    <property type="entry name" value="alpha/beta hydrolase"/>
    <property type="match status" value="1"/>
</dbReference>
<dbReference type="AlphaFoldDB" id="A0A645ABV7"/>
<dbReference type="PRINTS" id="PR00793">
    <property type="entry name" value="PROAMNOPTASE"/>
</dbReference>
<dbReference type="InterPro" id="IPR000073">
    <property type="entry name" value="AB_hydrolase_1"/>
</dbReference>
<evidence type="ECO:0000256" key="2">
    <source>
        <dbReference type="ARBA" id="ARBA00022801"/>
    </source>
</evidence>
<accession>A0A645ABV7</accession>
<dbReference type="InterPro" id="IPR002410">
    <property type="entry name" value="Peptidase_S33"/>
</dbReference>
<protein>
    <submittedName>
        <fullName evidence="4">Proline iminopeptidase</fullName>
        <ecNumber evidence="4">3.4.11.5</ecNumber>
    </submittedName>
</protein>
<sequence>MGLVNKEGYVLSNGVNHWYKIEGCEHRTTPIFIIHGGPSGNQYILERTLGPRLAQQFTVIYYEQRGSGRSDKPMNPKDYSIEILVEDLEGIRKELNIEKMYLLGTSFGSWIAMEYSLTYRHRVEKLILQGPVDGNWQRLSINQIWGLYNSGSEKICREILRVMGEDSTIEKKKEQIWSIVDDETIAKFSLYNRSLIPEAMGIMKESSKYGFNEDFHNAITKAPMSYPTLLDKIKDLSVATKIIVGLHDRNTGVEISRDIAERIPNSTLTILNNSAHYPESEELEDYSKEIIDFISGK</sequence>
<feature type="domain" description="AB hydrolase-1" evidence="3">
    <location>
        <begin position="30"/>
        <end position="140"/>
    </location>
</feature>
<dbReference type="Pfam" id="PF00561">
    <property type="entry name" value="Abhydrolase_1"/>
    <property type="match status" value="1"/>
</dbReference>